<evidence type="ECO:0000259" key="2">
    <source>
        <dbReference type="PROSITE" id="PS51222"/>
    </source>
</evidence>
<dbReference type="InterPro" id="IPR013989">
    <property type="entry name" value="Dev_and_cell_death_domain"/>
</dbReference>
<feature type="compositionally biased region" description="Low complexity" evidence="1">
    <location>
        <begin position="33"/>
        <end position="49"/>
    </location>
</feature>
<feature type="compositionally biased region" description="Basic residues" evidence="1">
    <location>
        <begin position="1"/>
        <end position="15"/>
    </location>
</feature>
<organism evidence="3 4">
    <name type="scientific">Buddleja alternifolia</name>
    <dbReference type="NCBI Taxonomy" id="168488"/>
    <lineage>
        <taxon>Eukaryota</taxon>
        <taxon>Viridiplantae</taxon>
        <taxon>Streptophyta</taxon>
        <taxon>Embryophyta</taxon>
        <taxon>Tracheophyta</taxon>
        <taxon>Spermatophyta</taxon>
        <taxon>Magnoliopsida</taxon>
        <taxon>eudicotyledons</taxon>
        <taxon>Gunneridae</taxon>
        <taxon>Pentapetalae</taxon>
        <taxon>asterids</taxon>
        <taxon>lamiids</taxon>
        <taxon>Lamiales</taxon>
        <taxon>Scrophulariaceae</taxon>
        <taxon>Buddlejeae</taxon>
        <taxon>Buddleja</taxon>
    </lineage>
</organism>
<dbReference type="AlphaFoldDB" id="A0AAV6XAY6"/>
<feature type="domain" description="DCD" evidence="2">
    <location>
        <begin position="73"/>
        <end position="199"/>
    </location>
</feature>
<feature type="compositionally biased region" description="Basic residues" evidence="1">
    <location>
        <begin position="22"/>
        <end position="32"/>
    </location>
</feature>
<keyword evidence="4" id="KW-1185">Reference proteome</keyword>
<comment type="caution">
    <text evidence="3">The sequence shown here is derived from an EMBL/GenBank/DDBJ whole genome shotgun (WGS) entry which is preliminary data.</text>
</comment>
<feature type="region of interest" description="Disordered" evidence="1">
    <location>
        <begin position="1"/>
        <end position="72"/>
    </location>
</feature>
<evidence type="ECO:0000313" key="4">
    <source>
        <dbReference type="Proteomes" id="UP000826271"/>
    </source>
</evidence>
<dbReference type="PANTHER" id="PTHR46444">
    <property type="entry name" value="DCD (DEVELOPMENT AND CELL DEATH) DOMAIN PROTEIN-RELATED"/>
    <property type="match status" value="1"/>
</dbReference>
<proteinExistence type="predicted"/>
<protein>
    <recommendedName>
        <fullName evidence="2">DCD domain-containing protein</fullName>
    </recommendedName>
</protein>
<evidence type="ECO:0000313" key="3">
    <source>
        <dbReference type="EMBL" id="KAG8379569.1"/>
    </source>
</evidence>
<dbReference type="EMBL" id="WHWC01000007">
    <property type="protein sequence ID" value="KAG8379569.1"/>
    <property type="molecule type" value="Genomic_DNA"/>
</dbReference>
<evidence type="ECO:0000256" key="1">
    <source>
        <dbReference type="SAM" id="MobiDB-lite"/>
    </source>
</evidence>
<gene>
    <name evidence="3" type="ORF">BUALT_Bualt07G0102600</name>
</gene>
<dbReference type="PROSITE" id="PS51222">
    <property type="entry name" value="DCD"/>
    <property type="match status" value="1"/>
</dbReference>
<accession>A0AAV6XAY6</accession>
<dbReference type="Pfam" id="PF10539">
    <property type="entry name" value="Dev_Cell_Death"/>
    <property type="match status" value="1"/>
</dbReference>
<reference evidence="3" key="1">
    <citation type="submission" date="2019-10" db="EMBL/GenBank/DDBJ databases">
        <authorList>
            <person name="Zhang R."/>
            <person name="Pan Y."/>
            <person name="Wang J."/>
            <person name="Ma R."/>
            <person name="Yu S."/>
        </authorList>
    </citation>
    <scope>NUCLEOTIDE SEQUENCE</scope>
    <source>
        <strain evidence="3">LA-IB0</strain>
        <tissue evidence="3">Leaf</tissue>
    </source>
</reference>
<dbReference type="PANTHER" id="PTHR46444:SF19">
    <property type="entry name" value="OS02G0745600 PROTEIN"/>
    <property type="match status" value="1"/>
</dbReference>
<feature type="region of interest" description="Disordered" evidence="1">
    <location>
        <begin position="342"/>
        <end position="375"/>
    </location>
</feature>
<feature type="compositionally biased region" description="Polar residues" evidence="1">
    <location>
        <begin position="342"/>
        <end position="362"/>
    </location>
</feature>
<name>A0AAV6XAY6_9LAMI</name>
<sequence length="482" mass="53398">MAKEKGKKFKRKGKKVGQQNAKIKKKVHKVSPKKAIVPVPAPAAPTEATASDRERNSNEGSTQGKEREMQKSKRLSGFIFMCNPNTKLECYQYRVFGLPTGQKGLVEDIRPGSKLFLYDFELKLLYGIYEATSVGKLNLEPAAFRGKFPAQVKFKIFKECLPMPESSLRHLIKENYTGSKFKQELSGKQVKKLLSSFRPLNVSSSQPAPRAMANVPLPRAMHPSAIPNQFNHIPYIPQSVNPQTVPKANYLQLGYHRPAAYLDCVPPSLNHQSLPATRSYHAANSQRPSFVQGIAHGVQQPPYSRYRPVEQRASHDQVTTLARQYQQMPLQREAALYQNNAAPYNSNLTGPPQHTSSAAQPQAPSPYHPLPLQRGPLYQDNVAAYNSNLTGQAQYASSSGPQPQGPAQAQYTSSLLQPQITSHYHQLPLQRETVYQDNVGAYNSYPASSVAQTQVLAPPGVSQGSATVSTYYSYAGATHLRR</sequence>
<dbReference type="Proteomes" id="UP000826271">
    <property type="component" value="Unassembled WGS sequence"/>
</dbReference>
<dbReference type="SMART" id="SM00767">
    <property type="entry name" value="DCD"/>
    <property type="match status" value="1"/>
</dbReference>